<dbReference type="Pfam" id="PF22667">
    <property type="entry name" value="Lon_lid"/>
    <property type="match status" value="1"/>
</dbReference>
<dbReference type="SUPFAM" id="SSF52540">
    <property type="entry name" value="P-loop containing nucleoside triphosphate hydrolases"/>
    <property type="match status" value="1"/>
</dbReference>
<keyword evidence="6" id="KW-0067">ATP-binding</keyword>
<dbReference type="Pfam" id="PF05362">
    <property type="entry name" value="Lon_C"/>
    <property type="match status" value="1"/>
</dbReference>
<evidence type="ECO:0000256" key="9">
    <source>
        <dbReference type="PROSITE-ProRule" id="PRU01122"/>
    </source>
</evidence>
<evidence type="ECO:0000256" key="1">
    <source>
        <dbReference type="ARBA" id="ARBA00004496"/>
    </source>
</evidence>
<feature type="domain" description="Lon N-terminal" evidence="11">
    <location>
        <begin position="12"/>
        <end position="205"/>
    </location>
</feature>
<dbReference type="NCBIfam" id="TIGR00763">
    <property type="entry name" value="lon"/>
    <property type="match status" value="1"/>
</dbReference>
<dbReference type="InterPro" id="IPR003593">
    <property type="entry name" value="AAA+_ATPase"/>
</dbReference>
<dbReference type="GO" id="GO:0030163">
    <property type="term" value="P:protein catabolic process"/>
    <property type="evidence" value="ECO:0007669"/>
    <property type="project" value="InterPro"/>
</dbReference>
<dbReference type="Gene3D" id="1.20.58.1480">
    <property type="match status" value="1"/>
</dbReference>
<dbReference type="PROSITE" id="PS51787">
    <property type="entry name" value="LON_N"/>
    <property type="match status" value="1"/>
</dbReference>
<dbReference type="PANTHER" id="PTHR10046">
    <property type="entry name" value="ATP DEPENDENT LON PROTEASE FAMILY MEMBER"/>
    <property type="match status" value="1"/>
</dbReference>
<dbReference type="FunFam" id="1.20.5.5270:FF:000002">
    <property type="entry name" value="Lon protease homolog"/>
    <property type="match status" value="1"/>
</dbReference>
<evidence type="ECO:0000256" key="3">
    <source>
        <dbReference type="ARBA" id="ARBA00022741"/>
    </source>
</evidence>
<keyword evidence="3" id="KW-0547">Nucleotide-binding</keyword>
<dbReference type="SMART" id="SM00464">
    <property type="entry name" value="LON"/>
    <property type="match status" value="1"/>
</dbReference>
<comment type="caution">
    <text evidence="9">Lacks conserved residue(s) required for the propagation of feature annotation.</text>
</comment>
<dbReference type="Gene3D" id="2.30.130.40">
    <property type="entry name" value="LON domain-like"/>
    <property type="match status" value="1"/>
</dbReference>
<evidence type="ECO:0000259" key="11">
    <source>
        <dbReference type="PROSITE" id="PS51787"/>
    </source>
</evidence>
<dbReference type="GO" id="GO:0004252">
    <property type="term" value="F:serine-type endopeptidase activity"/>
    <property type="evidence" value="ECO:0007669"/>
    <property type="project" value="UniProtKB-EC"/>
</dbReference>
<keyword evidence="2" id="KW-0645">Protease</keyword>
<dbReference type="Pfam" id="PF00004">
    <property type="entry name" value="AAA"/>
    <property type="match status" value="1"/>
</dbReference>
<dbReference type="SUPFAM" id="SSF54211">
    <property type="entry name" value="Ribosomal protein S5 domain 2-like"/>
    <property type="match status" value="1"/>
</dbReference>
<dbReference type="InterPro" id="IPR020568">
    <property type="entry name" value="Ribosomal_Su5_D2-typ_SF"/>
</dbReference>
<comment type="subcellular location">
    <subcellularLocation>
        <location evidence="1">Cytoplasm</location>
    </subcellularLocation>
</comment>
<comment type="catalytic activity">
    <reaction evidence="7">
        <text>Hydrolysis of proteins in presence of ATP.</text>
        <dbReference type="EC" id="3.4.21.53"/>
    </reaction>
</comment>
<accession>A0A7V8NV31</accession>
<evidence type="ECO:0000313" key="12">
    <source>
        <dbReference type="EMBL" id="MBA0088085.1"/>
    </source>
</evidence>
<dbReference type="Gene3D" id="3.40.50.300">
    <property type="entry name" value="P-loop containing nucleotide triphosphate hydrolases"/>
    <property type="match status" value="1"/>
</dbReference>
<dbReference type="InterPro" id="IPR015947">
    <property type="entry name" value="PUA-like_sf"/>
</dbReference>
<keyword evidence="13" id="KW-1185">Reference proteome</keyword>
<dbReference type="Pfam" id="PF02190">
    <property type="entry name" value="LON_substr_bdg"/>
    <property type="match status" value="1"/>
</dbReference>
<keyword evidence="5" id="KW-0720">Serine protease</keyword>
<dbReference type="InterPro" id="IPR004815">
    <property type="entry name" value="Lon_bac/euk-typ"/>
</dbReference>
<dbReference type="EMBL" id="JACDQQ010002330">
    <property type="protein sequence ID" value="MBA0088085.1"/>
    <property type="molecule type" value="Genomic_DNA"/>
</dbReference>
<dbReference type="InterPro" id="IPR054594">
    <property type="entry name" value="Lon_lid"/>
</dbReference>
<evidence type="ECO:0000256" key="5">
    <source>
        <dbReference type="ARBA" id="ARBA00022825"/>
    </source>
</evidence>
<evidence type="ECO:0000256" key="2">
    <source>
        <dbReference type="ARBA" id="ARBA00022670"/>
    </source>
</evidence>
<evidence type="ECO:0000313" key="13">
    <source>
        <dbReference type="Proteomes" id="UP000567293"/>
    </source>
</evidence>
<dbReference type="GO" id="GO:0004176">
    <property type="term" value="F:ATP-dependent peptidase activity"/>
    <property type="evidence" value="ECO:0007669"/>
    <property type="project" value="InterPro"/>
</dbReference>
<dbReference type="InterPro" id="IPR003111">
    <property type="entry name" value="Lon_prtase_N"/>
</dbReference>
<dbReference type="InterPro" id="IPR008269">
    <property type="entry name" value="Lon_proteolytic"/>
</dbReference>
<proteinExistence type="predicted"/>
<protein>
    <recommendedName>
        <fullName evidence="8">endopeptidase La</fullName>
        <ecNumber evidence="8">3.4.21.53</ecNumber>
    </recommendedName>
</protein>
<comment type="caution">
    <text evidence="12">The sequence shown here is derived from an EMBL/GenBank/DDBJ whole genome shotgun (WGS) entry which is preliminary data.</text>
</comment>
<feature type="non-terminal residue" evidence="12">
    <location>
        <position position="637"/>
    </location>
</feature>
<dbReference type="InterPro" id="IPR027065">
    <property type="entry name" value="Lon_Prtase"/>
</dbReference>
<dbReference type="PROSITE" id="PS51786">
    <property type="entry name" value="LON_PROTEOLYTIC"/>
    <property type="match status" value="1"/>
</dbReference>
<feature type="domain" description="Lon proteolytic" evidence="10">
    <location>
        <begin position="592"/>
        <end position="637"/>
    </location>
</feature>
<dbReference type="SUPFAM" id="SSF88697">
    <property type="entry name" value="PUA domain-like"/>
    <property type="match status" value="1"/>
</dbReference>
<dbReference type="EC" id="3.4.21.53" evidence="8"/>
<sequence length="637" mass="72072">MFTREKQEMRRVPMMPVRDMVIFPQQMTPFIVGREASVRALEEALASDKKIFLSTQHDASVDDPKPEEIYAVGTLANIVQSVKLPDGNIKVLVEGVERARALSIATEEGFFRATIRLLGQRIEDSPQVKQVVEKVTGLYEQFIKLSQSLNYDTMIAAARGDDPSRLSDTIAANLQLPVDEKQDLLETVDPLERLNRIGEILEIELEKLNVDRNINTRVKRQMERAQKEYYLNEKLKAIQKELGRGEKSETDELKKKIDAAGMPKDVHEKAVQELKRLELMPPMSAESTVSRNYLDWLIAVPWKKRSKEIRDIKAAENVLNEEHYGLEKIKDRILEFLAVRQLVKNPKGSILCFVGPPGVGKTSLAMSIGHATGRKFVRVSLGGVRDEAEIRGHRRTYIGALPGQIIQMMKKAATVNPIFVLDEVDKMSTDFRGDPSAALMEVLDPELNHAFTDHYLDVEYDLSKVMFVCTANVLHTIPQPLQDRMEILRLPGYTEQEKMEIATRFLVKRAREVTGLTEKNLKFTEEGLLHIIRHYTHEAGVRNLEREIQNIARKMARKVVTDGADSSVEINAENVKDYLGVLKYREFWLEKQNEVGLTTGLAWTEVGGSVLATEATLMEGKGRLTLTGKLGDVMQES</sequence>
<dbReference type="PRINTS" id="PR00830">
    <property type="entry name" value="ENDOLAPTASE"/>
</dbReference>
<organism evidence="12 13">
    <name type="scientific">Candidatus Acidiferrum panamense</name>
    <dbReference type="NCBI Taxonomy" id="2741543"/>
    <lineage>
        <taxon>Bacteria</taxon>
        <taxon>Pseudomonadati</taxon>
        <taxon>Acidobacteriota</taxon>
        <taxon>Terriglobia</taxon>
        <taxon>Candidatus Acidiferrales</taxon>
        <taxon>Candidatus Acidiferrum</taxon>
    </lineage>
</organism>
<dbReference type="InterPro" id="IPR027417">
    <property type="entry name" value="P-loop_NTPase"/>
</dbReference>
<dbReference type="GO" id="GO:0016887">
    <property type="term" value="F:ATP hydrolysis activity"/>
    <property type="evidence" value="ECO:0007669"/>
    <property type="project" value="InterPro"/>
</dbReference>
<keyword evidence="4 12" id="KW-0378">Hydrolase</keyword>
<dbReference type="Gene3D" id="1.20.5.5270">
    <property type="match status" value="1"/>
</dbReference>
<dbReference type="AlphaFoldDB" id="A0A7V8NV31"/>
<dbReference type="GO" id="GO:0005524">
    <property type="term" value="F:ATP binding"/>
    <property type="evidence" value="ECO:0007669"/>
    <property type="project" value="UniProtKB-KW"/>
</dbReference>
<dbReference type="GO" id="GO:0006508">
    <property type="term" value="P:proteolysis"/>
    <property type="evidence" value="ECO:0007669"/>
    <property type="project" value="UniProtKB-KW"/>
</dbReference>
<dbReference type="InterPro" id="IPR003959">
    <property type="entry name" value="ATPase_AAA_core"/>
</dbReference>
<evidence type="ECO:0000259" key="10">
    <source>
        <dbReference type="PROSITE" id="PS51786"/>
    </source>
</evidence>
<dbReference type="GO" id="GO:0005737">
    <property type="term" value="C:cytoplasm"/>
    <property type="evidence" value="ECO:0007669"/>
    <property type="project" value="UniProtKB-SubCell"/>
</dbReference>
<name>A0A7V8NV31_9BACT</name>
<gene>
    <name evidence="12" type="primary">lon</name>
    <name evidence="12" type="ORF">HRJ53_24130</name>
</gene>
<evidence type="ECO:0000256" key="8">
    <source>
        <dbReference type="ARBA" id="ARBA00066743"/>
    </source>
</evidence>
<dbReference type="Gene3D" id="3.30.230.10">
    <property type="match status" value="1"/>
</dbReference>
<evidence type="ECO:0000256" key="7">
    <source>
        <dbReference type="ARBA" id="ARBA00050665"/>
    </source>
</evidence>
<dbReference type="FunFam" id="3.40.50.300:FF:000021">
    <property type="entry name" value="Lon protease homolog"/>
    <property type="match status" value="1"/>
</dbReference>
<dbReference type="InterPro" id="IPR046336">
    <property type="entry name" value="Lon_prtase_N_sf"/>
</dbReference>
<dbReference type="InterPro" id="IPR014721">
    <property type="entry name" value="Ribsml_uS5_D2-typ_fold_subgr"/>
</dbReference>
<evidence type="ECO:0000256" key="6">
    <source>
        <dbReference type="ARBA" id="ARBA00022840"/>
    </source>
</evidence>
<dbReference type="Proteomes" id="UP000567293">
    <property type="component" value="Unassembled WGS sequence"/>
</dbReference>
<dbReference type="CDD" id="cd19500">
    <property type="entry name" value="RecA-like_Lon"/>
    <property type="match status" value="1"/>
</dbReference>
<dbReference type="Gene3D" id="1.10.8.60">
    <property type="match status" value="1"/>
</dbReference>
<reference evidence="12" key="1">
    <citation type="submission" date="2020-06" db="EMBL/GenBank/DDBJ databases">
        <title>Legume-microbial interactions unlock mineral nutrients during tropical forest succession.</title>
        <authorList>
            <person name="Epihov D.Z."/>
        </authorList>
    </citation>
    <scope>NUCLEOTIDE SEQUENCE [LARGE SCALE GENOMIC DNA]</scope>
    <source>
        <strain evidence="12">Pan2503</strain>
    </source>
</reference>
<dbReference type="SMART" id="SM00382">
    <property type="entry name" value="AAA"/>
    <property type="match status" value="1"/>
</dbReference>
<evidence type="ECO:0000256" key="4">
    <source>
        <dbReference type="ARBA" id="ARBA00022801"/>
    </source>
</evidence>